<dbReference type="EMBL" id="LCFB01000017">
    <property type="protein sequence ID" value="KKS84560.1"/>
    <property type="molecule type" value="Genomic_DNA"/>
</dbReference>
<feature type="chain" id="PRO_5002536267" evidence="1">
    <location>
        <begin position="21"/>
        <end position="980"/>
    </location>
</feature>
<dbReference type="AlphaFoldDB" id="A0A0G1CFH6"/>
<keyword evidence="1" id="KW-0732">Signal</keyword>
<dbReference type="InterPro" id="IPR006626">
    <property type="entry name" value="PbH1"/>
</dbReference>
<evidence type="ECO:0000256" key="1">
    <source>
        <dbReference type="SAM" id="SignalP"/>
    </source>
</evidence>
<accession>A0A0G1CFH6</accession>
<dbReference type="PATRIC" id="fig|1618436.3.peg.887"/>
<dbReference type="GO" id="GO:0030246">
    <property type="term" value="F:carbohydrate binding"/>
    <property type="evidence" value="ECO:0007669"/>
    <property type="project" value="InterPro"/>
</dbReference>
<dbReference type="InterPro" id="IPR008979">
    <property type="entry name" value="Galactose-bd-like_sf"/>
</dbReference>
<comment type="caution">
    <text evidence="3">The sequence shown here is derived from an EMBL/GenBank/DDBJ whole genome shotgun (WGS) entry which is preliminary data.</text>
</comment>
<name>A0A0G1CFH6_9BACT</name>
<reference evidence="3 4" key="1">
    <citation type="journal article" date="2015" name="Nature">
        <title>rRNA introns, odd ribosomes, and small enigmatic genomes across a large radiation of phyla.</title>
        <authorList>
            <person name="Brown C.T."/>
            <person name="Hug L.A."/>
            <person name="Thomas B.C."/>
            <person name="Sharon I."/>
            <person name="Castelle C.J."/>
            <person name="Singh A."/>
            <person name="Wilkins M.J."/>
            <person name="Williams K.H."/>
            <person name="Banfield J.F."/>
        </authorList>
    </citation>
    <scope>NUCLEOTIDE SEQUENCE [LARGE SCALE GENOMIC DNA]</scope>
</reference>
<dbReference type="InterPro" id="IPR011050">
    <property type="entry name" value="Pectin_lyase_fold/virulence"/>
</dbReference>
<feature type="signal peptide" evidence="1">
    <location>
        <begin position="1"/>
        <end position="20"/>
    </location>
</feature>
<dbReference type="PANTHER" id="PTHR36453:SF1">
    <property type="entry name" value="RIGHT HANDED BETA HELIX DOMAIN-CONTAINING PROTEIN"/>
    <property type="match status" value="1"/>
</dbReference>
<evidence type="ECO:0000313" key="3">
    <source>
        <dbReference type="EMBL" id="KKS84560.1"/>
    </source>
</evidence>
<proteinExistence type="predicted"/>
<dbReference type="Gene3D" id="2.60.120.260">
    <property type="entry name" value="Galactose-binding domain-like"/>
    <property type="match status" value="1"/>
</dbReference>
<dbReference type="Gene3D" id="2.160.20.10">
    <property type="entry name" value="Single-stranded right-handed beta-helix, Pectin lyase-like"/>
    <property type="match status" value="2"/>
</dbReference>
<feature type="domain" description="CBM6" evidence="2">
    <location>
        <begin position="104"/>
        <end position="227"/>
    </location>
</feature>
<organism evidence="3 4">
    <name type="scientific">Candidatus Gottesmanbacteria bacterium GW2011_GWA1_43_11</name>
    <dbReference type="NCBI Taxonomy" id="1618436"/>
    <lineage>
        <taxon>Bacteria</taxon>
        <taxon>Candidatus Gottesmaniibacteriota</taxon>
    </lineage>
</organism>
<dbReference type="STRING" id="1618436.UV59_C0017G0013"/>
<dbReference type="InterPro" id="IPR012334">
    <property type="entry name" value="Pectin_lyas_fold"/>
</dbReference>
<dbReference type="SUPFAM" id="SSF51126">
    <property type="entry name" value="Pectin lyase-like"/>
    <property type="match status" value="1"/>
</dbReference>
<dbReference type="PANTHER" id="PTHR36453">
    <property type="entry name" value="SECRETED PROTEIN-RELATED"/>
    <property type="match status" value="1"/>
</dbReference>
<gene>
    <name evidence="3" type="ORF">UV59_C0017G0013</name>
</gene>
<dbReference type="Proteomes" id="UP000034543">
    <property type="component" value="Unassembled WGS sequence"/>
</dbReference>
<dbReference type="SUPFAM" id="SSF49785">
    <property type="entry name" value="Galactose-binding domain-like"/>
    <property type="match status" value="1"/>
</dbReference>
<dbReference type="InterPro" id="IPR005084">
    <property type="entry name" value="CBM6"/>
</dbReference>
<dbReference type="SMART" id="SM00710">
    <property type="entry name" value="PbH1"/>
    <property type="match status" value="7"/>
</dbReference>
<evidence type="ECO:0000259" key="2">
    <source>
        <dbReference type="PROSITE" id="PS51175"/>
    </source>
</evidence>
<evidence type="ECO:0000313" key="4">
    <source>
        <dbReference type="Proteomes" id="UP000034543"/>
    </source>
</evidence>
<sequence length="980" mass="108264">MKKIIALLLLLFIFNRLIQAQTTNTCVTDIDRNGVTNNFDFAVFVNDFLSTNIKDTRTDINSDTVIDFSDFSEISRAFYLTCTTQGHAPGIIQAEDFMTQGEGTSYHDTDFDNEGGSYRQTGVDIKPVSSGYAIGWGRIDEWQQYQITVSQTGHYQVEFMGGSVYAGRKIQLTVGQNSPIIIDVPQISSWEEYTAFSTQVDLVAGVQTFTVQVINEDWVDLDKITFSLSNNEASPTPLPSGTPVPADQYYYIEPSGNDATGDGTESKPFKTIQKAVDQASQAIDKSVAILLKEGKYRETVTVQNQNRQNGKKLTIQGLQGKNKVFLLGSESSRSLTWQKTADGLSFPATAQDHIYRATISGWSGNPESAYLAMNNDFTTIQRLLQAHEPDFDVTTSWKYHENMWKAESGTKTTLTDNITDTSNSYPNAIREAGNLTNINGFTNSFLAGARIFAKDSYSGHDLGIALIINHNASTGQITFDQELLHVSGAELAGSYTKYFVEGKPQLLDNPGEWYYDPATNRIYIWTPNDQTPQNQDIEFTLRPNVIQISNVKGLDVRDVTVEFALHLYGTASGNDGSIRLSNNSDQATNNVVLDNLLLQNSGFGIRIFQNATFGNYTENITIQNSVLQNMDGAGLVMFNSPYGVDQPGGVRQIFVRNNTLANSGYRNKLATNARVHKIKQLVFENNLVTEANHNGVDFIGAYKSDMLIRNNAFVNNCLNASDCGQFKIFVGNDSAADNVLVMNNILAESKGWSYAAQQTNRWSTPQGAGFGGFGFYADFAVSGIASENALTVYKNLVVNNAYDGFHFTTSRDIYMLGNLALNNPRATMWSNSTGQGGLNSSIFNNLFINSQPNTGSWPAGIYFVQDESSWPQTKIDGNHYFIPNGNLIETQSLSYNTIANLPSIAEVQQRTPWEDTGKQLTGYLYQWPGGQTYSVSYSQLIAGTNLPNSFSNSKLQSLISELEQILSITITDNDRIGLLQ</sequence>
<dbReference type="CDD" id="cd04080">
    <property type="entry name" value="CBM6_cellulase-like"/>
    <property type="match status" value="1"/>
</dbReference>
<dbReference type="PROSITE" id="PS51175">
    <property type="entry name" value="CBM6"/>
    <property type="match status" value="1"/>
</dbReference>
<dbReference type="Pfam" id="PF03422">
    <property type="entry name" value="CBM_6"/>
    <property type="match status" value="1"/>
</dbReference>
<protein>
    <submittedName>
        <fullName evidence="3">Alpha-L-arabinofuranosidase C</fullName>
    </submittedName>
</protein>